<keyword evidence="6" id="KW-0285">Flavoprotein</keyword>
<dbReference type="GO" id="GO:0004107">
    <property type="term" value="F:chorismate synthase activity"/>
    <property type="evidence" value="ECO:0007669"/>
    <property type="project" value="UniProtKB-UniRule"/>
</dbReference>
<keyword evidence="7" id="KW-0288">FMN</keyword>
<keyword evidence="10" id="KW-0057">Aromatic amino acid biosynthesis</keyword>
<keyword evidence="9" id="KW-0521">NADP</keyword>
<evidence type="ECO:0000313" key="14">
    <source>
        <dbReference type="Proteomes" id="UP000255517"/>
    </source>
</evidence>
<keyword evidence="8" id="KW-0274">FAD</keyword>
<dbReference type="GO" id="GO:0010181">
    <property type="term" value="F:FMN binding"/>
    <property type="evidence" value="ECO:0007669"/>
    <property type="project" value="TreeGrafter"/>
</dbReference>
<evidence type="ECO:0000256" key="4">
    <source>
        <dbReference type="ARBA" id="ARBA00013036"/>
    </source>
</evidence>
<evidence type="ECO:0000256" key="1">
    <source>
        <dbReference type="ARBA" id="ARBA00001914"/>
    </source>
</evidence>
<dbReference type="RefSeq" id="WP_019035247.1">
    <property type="nucleotide sequence ID" value="NZ_UGSZ01000001.1"/>
</dbReference>
<comment type="cofactor">
    <cofactor evidence="1">
        <name>FMNH2</name>
        <dbReference type="ChEBI" id="CHEBI:57618"/>
    </cofactor>
</comment>
<dbReference type="EMBL" id="UGSZ01000001">
    <property type="protein sequence ID" value="SUB56654.1"/>
    <property type="molecule type" value="Genomic_DNA"/>
</dbReference>
<evidence type="ECO:0000256" key="10">
    <source>
        <dbReference type="ARBA" id="ARBA00023141"/>
    </source>
</evidence>
<sequence length="358" mass="39383">MSVIGKNLKFTIFGESHGKCIGGVLDNIKPGLLINLEDLESFMDRRRAKGEFKSKRHELDKVIFLSGFSENKTMGTPLAFIIENKNQNSSDYDNLINTPRPSHADFVANIKYKGHADLRGGGHFSGRLTAPICVGGFFSLQELKEDYGVEIYSHLSSVGNICDISYRDISTCDFKNLMKKDIPMADDKKIEQVKIFLQRLMSQEDSIGSTVTCVVKGLKAGYGSNLFDNARAKISSYIFSIPGTCGMEFGSGFDASISKASENNDSFYYDDGQIKTKTNNCGGIQGGITNGMDIVFKIHFKAPASIGKKQKTVNLISKKNEEIVIKGRHDPCIGLRALPVVESMAGLCVLDLIKSERI</sequence>
<dbReference type="CDD" id="cd07304">
    <property type="entry name" value="Chorismate_synthase"/>
    <property type="match status" value="1"/>
</dbReference>
<dbReference type="NCBIfam" id="TIGR00033">
    <property type="entry name" value="aroC"/>
    <property type="match status" value="1"/>
</dbReference>
<dbReference type="GO" id="GO:0009073">
    <property type="term" value="P:aromatic amino acid family biosynthetic process"/>
    <property type="evidence" value="ECO:0007669"/>
    <property type="project" value="UniProtKB-KW"/>
</dbReference>
<evidence type="ECO:0000256" key="6">
    <source>
        <dbReference type="ARBA" id="ARBA00022630"/>
    </source>
</evidence>
<evidence type="ECO:0000256" key="2">
    <source>
        <dbReference type="ARBA" id="ARBA00005044"/>
    </source>
</evidence>
<gene>
    <name evidence="13" type="primary">aroC</name>
    <name evidence="13" type="ORF">NCTC13149_00426</name>
</gene>
<proteinExistence type="inferred from homology"/>
<comment type="pathway">
    <text evidence="2">Metabolic intermediate biosynthesis; chorismate biosynthesis; chorismate from D-erythrose 4-phosphate and phosphoenolpyruvate: step 7/7.</text>
</comment>
<dbReference type="Proteomes" id="UP000255517">
    <property type="component" value="Unassembled WGS sequence"/>
</dbReference>
<keyword evidence="11 13" id="KW-0456">Lyase</keyword>
<dbReference type="GO" id="GO:0009423">
    <property type="term" value="P:chorismate biosynthetic process"/>
    <property type="evidence" value="ECO:0007669"/>
    <property type="project" value="UniProtKB-UniRule"/>
</dbReference>
<evidence type="ECO:0000256" key="12">
    <source>
        <dbReference type="NCBIfam" id="TIGR00033"/>
    </source>
</evidence>
<evidence type="ECO:0000256" key="3">
    <source>
        <dbReference type="ARBA" id="ARBA00008014"/>
    </source>
</evidence>
<protein>
    <recommendedName>
        <fullName evidence="4 12">Chorismate synthase</fullName>
        <ecNumber evidence="4 12">4.2.3.5</ecNumber>
    </recommendedName>
</protein>
<evidence type="ECO:0000313" key="13">
    <source>
        <dbReference type="EMBL" id="SUB56654.1"/>
    </source>
</evidence>
<evidence type="ECO:0000256" key="7">
    <source>
        <dbReference type="ARBA" id="ARBA00022643"/>
    </source>
</evidence>
<dbReference type="OrthoDB" id="9771806at2"/>
<dbReference type="PROSITE" id="PS00789">
    <property type="entry name" value="CHORISMATE_SYNTHASE_3"/>
    <property type="match status" value="1"/>
</dbReference>
<dbReference type="PANTHER" id="PTHR21085">
    <property type="entry name" value="CHORISMATE SYNTHASE"/>
    <property type="match status" value="1"/>
</dbReference>
<dbReference type="SUPFAM" id="SSF103263">
    <property type="entry name" value="Chorismate synthase, AroC"/>
    <property type="match status" value="1"/>
</dbReference>
<evidence type="ECO:0000256" key="11">
    <source>
        <dbReference type="ARBA" id="ARBA00023239"/>
    </source>
</evidence>
<evidence type="ECO:0000256" key="8">
    <source>
        <dbReference type="ARBA" id="ARBA00022827"/>
    </source>
</evidence>
<evidence type="ECO:0000256" key="9">
    <source>
        <dbReference type="ARBA" id="ARBA00022857"/>
    </source>
</evidence>
<dbReference type="STRING" id="1122949.GCA_000378725_01630"/>
<keyword evidence="5" id="KW-0028">Amino-acid biosynthesis</keyword>
<dbReference type="InterPro" id="IPR000453">
    <property type="entry name" value="Chorismate_synth"/>
</dbReference>
<dbReference type="GO" id="GO:0008652">
    <property type="term" value="P:amino acid biosynthetic process"/>
    <property type="evidence" value="ECO:0007669"/>
    <property type="project" value="UniProtKB-KW"/>
</dbReference>
<reference evidence="13 14" key="1">
    <citation type="submission" date="2018-06" db="EMBL/GenBank/DDBJ databases">
        <authorList>
            <consortium name="Pathogen Informatics"/>
            <person name="Doyle S."/>
        </authorList>
    </citation>
    <scope>NUCLEOTIDE SEQUENCE [LARGE SCALE GENOMIC DNA]</scope>
    <source>
        <strain evidence="13 14">NCTC13149</strain>
    </source>
</reference>
<dbReference type="EC" id="4.2.3.5" evidence="4 12"/>
<dbReference type="Gene3D" id="3.60.150.10">
    <property type="entry name" value="Chorismate synthase AroC"/>
    <property type="match status" value="1"/>
</dbReference>
<dbReference type="NCBIfam" id="NF003793">
    <property type="entry name" value="PRK05382.1"/>
    <property type="match status" value="1"/>
</dbReference>
<dbReference type="InterPro" id="IPR020541">
    <property type="entry name" value="Chorismate_synthase_CS"/>
</dbReference>
<dbReference type="PIRSF" id="PIRSF001456">
    <property type="entry name" value="Chorismate_synth"/>
    <property type="match status" value="1"/>
</dbReference>
<accession>A0A379C338</accession>
<dbReference type="InterPro" id="IPR035904">
    <property type="entry name" value="Chorismate_synth_AroC_sf"/>
</dbReference>
<dbReference type="Pfam" id="PF01264">
    <property type="entry name" value="Chorismate_synt"/>
    <property type="match status" value="1"/>
</dbReference>
<dbReference type="AlphaFoldDB" id="A0A379C338"/>
<dbReference type="GO" id="GO:0005829">
    <property type="term" value="C:cytosol"/>
    <property type="evidence" value="ECO:0007669"/>
    <property type="project" value="TreeGrafter"/>
</dbReference>
<dbReference type="PANTHER" id="PTHR21085:SF0">
    <property type="entry name" value="CHORISMATE SYNTHASE"/>
    <property type="match status" value="1"/>
</dbReference>
<evidence type="ECO:0000256" key="5">
    <source>
        <dbReference type="ARBA" id="ARBA00022605"/>
    </source>
</evidence>
<organism evidence="13 14">
    <name type="scientific">Peptoniphilus lacrimalis</name>
    <dbReference type="NCBI Taxonomy" id="33031"/>
    <lineage>
        <taxon>Bacteria</taxon>
        <taxon>Bacillati</taxon>
        <taxon>Bacillota</taxon>
        <taxon>Tissierellia</taxon>
        <taxon>Tissierellales</taxon>
        <taxon>Peptoniphilaceae</taxon>
        <taxon>Peptoniphilus</taxon>
    </lineage>
</organism>
<name>A0A379C338_9FIRM</name>
<comment type="similarity">
    <text evidence="3">Belongs to the chorismate synthase family.</text>
</comment>
<dbReference type="UniPathway" id="UPA00053">
    <property type="reaction ID" value="UER00090"/>
</dbReference>